<proteinExistence type="predicted"/>
<keyword evidence="2" id="KW-1185">Reference proteome</keyword>
<dbReference type="Proteomes" id="UP001458880">
    <property type="component" value="Unassembled WGS sequence"/>
</dbReference>
<accession>A0AAW1LT46</accession>
<name>A0AAW1LT46_POPJA</name>
<organism evidence="1 2">
    <name type="scientific">Popillia japonica</name>
    <name type="common">Japanese beetle</name>
    <dbReference type="NCBI Taxonomy" id="7064"/>
    <lineage>
        <taxon>Eukaryota</taxon>
        <taxon>Metazoa</taxon>
        <taxon>Ecdysozoa</taxon>
        <taxon>Arthropoda</taxon>
        <taxon>Hexapoda</taxon>
        <taxon>Insecta</taxon>
        <taxon>Pterygota</taxon>
        <taxon>Neoptera</taxon>
        <taxon>Endopterygota</taxon>
        <taxon>Coleoptera</taxon>
        <taxon>Polyphaga</taxon>
        <taxon>Scarabaeiformia</taxon>
        <taxon>Scarabaeidae</taxon>
        <taxon>Rutelinae</taxon>
        <taxon>Popillia</taxon>
    </lineage>
</organism>
<protein>
    <submittedName>
        <fullName evidence="1">Uncharacterized protein</fullName>
    </submittedName>
</protein>
<comment type="caution">
    <text evidence="1">The sequence shown here is derived from an EMBL/GenBank/DDBJ whole genome shotgun (WGS) entry which is preliminary data.</text>
</comment>
<dbReference type="AlphaFoldDB" id="A0AAW1LT46"/>
<sequence length="73" mass="8557">MEIIFGEDPYLLSSFQNISRYSNVVGLLVRLLAFDVGLGENNTFKFRSTRLLNLRSRRHSRIRFFDSTEEGQQ</sequence>
<dbReference type="EMBL" id="JASPKY010000088">
    <property type="protein sequence ID" value="KAK9738341.1"/>
    <property type="molecule type" value="Genomic_DNA"/>
</dbReference>
<evidence type="ECO:0000313" key="2">
    <source>
        <dbReference type="Proteomes" id="UP001458880"/>
    </source>
</evidence>
<evidence type="ECO:0000313" key="1">
    <source>
        <dbReference type="EMBL" id="KAK9738341.1"/>
    </source>
</evidence>
<gene>
    <name evidence="1" type="ORF">QE152_g10000</name>
</gene>
<reference evidence="1 2" key="1">
    <citation type="journal article" date="2024" name="BMC Genomics">
        <title>De novo assembly and annotation of Popillia japonica's genome with initial clues to its potential as an invasive pest.</title>
        <authorList>
            <person name="Cucini C."/>
            <person name="Boschi S."/>
            <person name="Funari R."/>
            <person name="Cardaioli E."/>
            <person name="Iannotti N."/>
            <person name="Marturano G."/>
            <person name="Paoli F."/>
            <person name="Bruttini M."/>
            <person name="Carapelli A."/>
            <person name="Frati F."/>
            <person name="Nardi F."/>
        </authorList>
    </citation>
    <scope>NUCLEOTIDE SEQUENCE [LARGE SCALE GENOMIC DNA]</scope>
    <source>
        <strain evidence="1">DMR45628</strain>
    </source>
</reference>